<proteinExistence type="predicted"/>
<accession>A0AAV2HE96</accession>
<protein>
    <submittedName>
        <fullName evidence="1">Uncharacterized protein</fullName>
    </submittedName>
</protein>
<gene>
    <name evidence="1" type="ORF">GSLYS_00006311001</name>
</gene>
<evidence type="ECO:0000313" key="1">
    <source>
        <dbReference type="EMBL" id="CAL1532232.1"/>
    </source>
</evidence>
<dbReference type="Gene3D" id="1.25.40.10">
    <property type="entry name" value="Tetratricopeptide repeat domain"/>
    <property type="match status" value="1"/>
</dbReference>
<reference evidence="1 2" key="1">
    <citation type="submission" date="2024-04" db="EMBL/GenBank/DDBJ databases">
        <authorList>
            <consortium name="Genoscope - CEA"/>
            <person name="William W."/>
        </authorList>
    </citation>
    <scope>NUCLEOTIDE SEQUENCE [LARGE SCALE GENOMIC DNA]</scope>
</reference>
<sequence>MTIDNECQEEIIANLNLSTWIEFKLRKYNEAKENNHKAIEKTAHRNVAALVGRFYILLRGCDFAGAEDQLKKLKELQSSTDGETLMNEARAELAYSYFTLGRAVNISLSIEMYTQVIYKQPEKYVWKYRLGLAHRRATHRDM</sequence>
<dbReference type="Proteomes" id="UP001497497">
    <property type="component" value="Unassembled WGS sequence"/>
</dbReference>
<dbReference type="SUPFAM" id="SSF48452">
    <property type="entry name" value="TPR-like"/>
    <property type="match status" value="1"/>
</dbReference>
<keyword evidence="2" id="KW-1185">Reference proteome</keyword>
<name>A0AAV2HE96_LYMST</name>
<feature type="non-terminal residue" evidence="1">
    <location>
        <position position="142"/>
    </location>
</feature>
<dbReference type="EMBL" id="CAXITT010000110">
    <property type="protein sequence ID" value="CAL1532232.1"/>
    <property type="molecule type" value="Genomic_DNA"/>
</dbReference>
<evidence type="ECO:0000313" key="2">
    <source>
        <dbReference type="Proteomes" id="UP001497497"/>
    </source>
</evidence>
<organism evidence="1 2">
    <name type="scientific">Lymnaea stagnalis</name>
    <name type="common">Great pond snail</name>
    <name type="synonym">Helix stagnalis</name>
    <dbReference type="NCBI Taxonomy" id="6523"/>
    <lineage>
        <taxon>Eukaryota</taxon>
        <taxon>Metazoa</taxon>
        <taxon>Spiralia</taxon>
        <taxon>Lophotrochozoa</taxon>
        <taxon>Mollusca</taxon>
        <taxon>Gastropoda</taxon>
        <taxon>Heterobranchia</taxon>
        <taxon>Euthyneura</taxon>
        <taxon>Panpulmonata</taxon>
        <taxon>Hygrophila</taxon>
        <taxon>Lymnaeoidea</taxon>
        <taxon>Lymnaeidae</taxon>
        <taxon>Lymnaea</taxon>
    </lineage>
</organism>
<dbReference type="AlphaFoldDB" id="A0AAV2HE96"/>
<comment type="caution">
    <text evidence="1">The sequence shown here is derived from an EMBL/GenBank/DDBJ whole genome shotgun (WGS) entry which is preliminary data.</text>
</comment>
<dbReference type="InterPro" id="IPR011990">
    <property type="entry name" value="TPR-like_helical_dom_sf"/>
</dbReference>